<comment type="caution">
    <text evidence="2">The sequence shown here is derived from an EMBL/GenBank/DDBJ whole genome shotgun (WGS) entry which is preliminary data.</text>
</comment>
<name>A0A2M8KL22_9BACT</name>
<dbReference type="CDD" id="cd10911">
    <property type="entry name" value="PIN_LabA"/>
    <property type="match status" value="1"/>
</dbReference>
<accession>A0A2M8KL22</accession>
<reference evidence="3" key="1">
    <citation type="submission" date="2017-09" db="EMBL/GenBank/DDBJ databases">
        <title>Depth-based differentiation of microbial function through sediment-hosted aquifers and enrichment of novel symbionts in the deep terrestrial subsurface.</title>
        <authorList>
            <person name="Probst A.J."/>
            <person name="Ladd B."/>
            <person name="Jarett J.K."/>
            <person name="Geller-Mcgrath D.E."/>
            <person name="Sieber C.M.K."/>
            <person name="Emerson J.B."/>
            <person name="Anantharaman K."/>
            <person name="Thomas B.C."/>
            <person name="Malmstrom R."/>
            <person name="Stieglmeier M."/>
            <person name="Klingl A."/>
            <person name="Woyke T."/>
            <person name="Ryan C.M."/>
            <person name="Banfield J.F."/>
        </authorList>
    </citation>
    <scope>NUCLEOTIDE SEQUENCE [LARGE SCALE GENOMIC DNA]</scope>
</reference>
<dbReference type="EMBL" id="PFEB01000040">
    <property type="protein sequence ID" value="PJE60621.1"/>
    <property type="molecule type" value="Genomic_DNA"/>
</dbReference>
<dbReference type="InterPro" id="IPR047140">
    <property type="entry name" value="LabA"/>
</dbReference>
<evidence type="ECO:0000259" key="1">
    <source>
        <dbReference type="Pfam" id="PF01936"/>
    </source>
</evidence>
<feature type="domain" description="NYN" evidence="1">
    <location>
        <begin position="10"/>
        <end position="158"/>
    </location>
</feature>
<evidence type="ECO:0000313" key="3">
    <source>
        <dbReference type="Proteomes" id="UP000231434"/>
    </source>
</evidence>
<dbReference type="Pfam" id="PF01936">
    <property type="entry name" value="NYN"/>
    <property type="match status" value="1"/>
</dbReference>
<dbReference type="AlphaFoldDB" id="A0A2M8KL22"/>
<protein>
    <recommendedName>
        <fullName evidence="1">NYN domain-containing protein</fullName>
    </recommendedName>
</protein>
<sequence length="180" mass="21263">MKNNKKLKARIYIDGANMFYAQIALGWFIDFKKLKGLFEKEWDVIGIRYYTGVKIDDKKIASFLRYLDNIGIEPVTKPLKQIKNKGQVLFKSNFDVEMTMDMLLERPSYDLCILLSGDSDFHALVKKIRDFGKQVMVYSTRRMISWELKLAVNKYFFLEDLKNEIKKTSARRRSRVKLPK</sequence>
<gene>
    <name evidence="2" type="ORF">COU86_03225</name>
</gene>
<dbReference type="Gene3D" id="3.40.50.1010">
    <property type="entry name" value="5'-nuclease"/>
    <property type="match status" value="1"/>
</dbReference>
<proteinExistence type="predicted"/>
<dbReference type="PANTHER" id="PTHR35458:SF2">
    <property type="entry name" value="SLR0755 PROTEIN"/>
    <property type="match status" value="1"/>
</dbReference>
<organism evidence="2 3">
    <name type="scientific">Candidatus Roizmanbacteria bacterium CG10_big_fil_rev_8_21_14_0_10_36_26</name>
    <dbReference type="NCBI Taxonomy" id="1974851"/>
    <lineage>
        <taxon>Bacteria</taxon>
        <taxon>Candidatus Roizmaniibacteriota</taxon>
    </lineage>
</organism>
<dbReference type="InterPro" id="IPR021139">
    <property type="entry name" value="NYN"/>
</dbReference>
<dbReference type="Proteomes" id="UP000231434">
    <property type="component" value="Unassembled WGS sequence"/>
</dbReference>
<dbReference type="GO" id="GO:0004540">
    <property type="term" value="F:RNA nuclease activity"/>
    <property type="evidence" value="ECO:0007669"/>
    <property type="project" value="InterPro"/>
</dbReference>
<dbReference type="PANTHER" id="PTHR35458">
    <property type="entry name" value="SLR0755 PROTEIN"/>
    <property type="match status" value="1"/>
</dbReference>
<evidence type="ECO:0000313" key="2">
    <source>
        <dbReference type="EMBL" id="PJE60621.1"/>
    </source>
</evidence>